<keyword evidence="1" id="KW-0805">Transcription regulation</keyword>
<dbReference type="AlphaFoldDB" id="A0ABD5Y1T9"/>
<dbReference type="Pfam" id="PF04967">
    <property type="entry name" value="HTH_10"/>
    <property type="match status" value="1"/>
</dbReference>
<protein>
    <submittedName>
        <fullName evidence="5">Helix-turn-helix domain-containing protein</fullName>
    </submittedName>
</protein>
<dbReference type="RefSeq" id="WP_274322401.1">
    <property type="nucleotide sequence ID" value="NZ_CP118158.1"/>
</dbReference>
<comment type="caution">
    <text evidence="5">The sequence shown here is derived from an EMBL/GenBank/DDBJ whole genome shotgun (WGS) entry which is preliminary data.</text>
</comment>
<accession>A0ABD5Y1T9</accession>
<dbReference type="InterPro" id="IPR036388">
    <property type="entry name" value="WH-like_DNA-bd_sf"/>
</dbReference>
<gene>
    <name evidence="5" type="ORF">ACFQMA_15935</name>
</gene>
<evidence type="ECO:0000313" key="5">
    <source>
        <dbReference type="EMBL" id="MFC7141315.1"/>
    </source>
</evidence>
<dbReference type="PANTHER" id="PTHR34236:SF1">
    <property type="entry name" value="DIMETHYL SULFOXIDE REDUCTASE TRANSCRIPTIONAL ACTIVATOR"/>
    <property type="match status" value="1"/>
</dbReference>
<organism evidence="5 6">
    <name type="scientific">Halosimplex aquaticum</name>
    <dbReference type="NCBI Taxonomy" id="3026162"/>
    <lineage>
        <taxon>Archaea</taxon>
        <taxon>Methanobacteriati</taxon>
        <taxon>Methanobacteriota</taxon>
        <taxon>Stenosarchaea group</taxon>
        <taxon>Halobacteria</taxon>
        <taxon>Halobacteriales</taxon>
        <taxon>Haloarculaceae</taxon>
        <taxon>Halosimplex</taxon>
    </lineage>
</organism>
<evidence type="ECO:0000256" key="2">
    <source>
        <dbReference type="ARBA" id="ARBA00023163"/>
    </source>
</evidence>
<evidence type="ECO:0000256" key="1">
    <source>
        <dbReference type="ARBA" id="ARBA00023015"/>
    </source>
</evidence>
<dbReference type="Gene3D" id="1.10.10.10">
    <property type="entry name" value="Winged helix-like DNA-binding domain superfamily/Winged helix DNA-binding domain"/>
    <property type="match status" value="1"/>
</dbReference>
<dbReference type="InterPro" id="IPR031803">
    <property type="entry name" value="BAT_GAF/HTH-assoc"/>
</dbReference>
<feature type="domain" description="HTH bat-type" evidence="3">
    <location>
        <begin position="157"/>
        <end position="208"/>
    </location>
</feature>
<dbReference type="PANTHER" id="PTHR34236">
    <property type="entry name" value="DIMETHYL SULFOXIDE REDUCTASE TRANSCRIPTIONAL ACTIVATOR"/>
    <property type="match status" value="1"/>
</dbReference>
<dbReference type="Proteomes" id="UP001596432">
    <property type="component" value="Unassembled WGS sequence"/>
</dbReference>
<dbReference type="GeneID" id="78821627"/>
<dbReference type="Pfam" id="PF15915">
    <property type="entry name" value="BAT"/>
    <property type="match status" value="1"/>
</dbReference>
<dbReference type="InterPro" id="IPR007050">
    <property type="entry name" value="HTH_bacterioopsin"/>
</dbReference>
<dbReference type="CDD" id="cd00090">
    <property type="entry name" value="HTH_ARSR"/>
    <property type="match status" value="1"/>
</dbReference>
<reference evidence="5 6" key="1">
    <citation type="journal article" date="2019" name="Int. J. Syst. Evol. Microbiol.">
        <title>The Global Catalogue of Microorganisms (GCM) 10K type strain sequencing project: providing services to taxonomists for standard genome sequencing and annotation.</title>
        <authorList>
            <consortium name="The Broad Institute Genomics Platform"/>
            <consortium name="The Broad Institute Genome Sequencing Center for Infectious Disease"/>
            <person name="Wu L."/>
            <person name="Ma J."/>
        </authorList>
    </citation>
    <scope>NUCLEOTIDE SEQUENCE [LARGE SCALE GENOMIC DNA]</scope>
    <source>
        <strain evidence="5 6">XZYJT29</strain>
    </source>
</reference>
<sequence length="221" mass="24305">MSVVGEFTVPAEAFALGESLDVDPSLTVEFDRLVAHSRDWIMPFLWVSAPEDAFEPFEEALAGDPSVEAFEATDAFPGARLYKMTWCREVARVVDLVLDHEGAILEATGQSGEWRLRVRFGDRERLGQFHAHFKNSGDVALHQLFSPSEPHSGTFNLTPKQRDALLAAYDAGYFETPRGATATELAEGFGISQQAFSQRLDRGIDRLVEDALVTGDPEGGT</sequence>
<keyword evidence="2" id="KW-0804">Transcription</keyword>
<proteinExistence type="predicted"/>
<keyword evidence="6" id="KW-1185">Reference proteome</keyword>
<evidence type="ECO:0000259" key="3">
    <source>
        <dbReference type="Pfam" id="PF04967"/>
    </source>
</evidence>
<dbReference type="InterPro" id="IPR011991">
    <property type="entry name" value="ArsR-like_HTH"/>
</dbReference>
<evidence type="ECO:0000313" key="6">
    <source>
        <dbReference type="Proteomes" id="UP001596432"/>
    </source>
</evidence>
<evidence type="ECO:0000259" key="4">
    <source>
        <dbReference type="Pfam" id="PF15915"/>
    </source>
</evidence>
<dbReference type="EMBL" id="JBHTAS010000001">
    <property type="protein sequence ID" value="MFC7141315.1"/>
    <property type="molecule type" value="Genomic_DNA"/>
</dbReference>
<feature type="domain" description="Bacterioopsin transcriptional activator GAF and HTH associated" evidence="4">
    <location>
        <begin position="6"/>
        <end position="133"/>
    </location>
</feature>
<name>A0ABD5Y1T9_9EURY</name>